<evidence type="ECO:0000256" key="1">
    <source>
        <dbReference type="SAM" id="Phobius"/>
    </source>
</evidence>
<feature type="transmembrane region" description="Helical" evidence="1">
    <location>
        <begin position="202"/>
        <end position="224"/>
    </location>
</feature>
<reference evidence="2" key="1">
    <citation type="journal article" date="2023" name="Mol. Phylogenet. Evol.">
        <title>Genome-scale phylogeny and comparative genomics of the fungal order Sordariales.</title>
        <authorList>
            <person name="Hensen N."/>
            <person name="Bonometti L."/>
            <person name="Westerberg I."/>
            <person name="Brannstrom I.O."/>
            <person name="Guillou S."/>
            <person name="Cros-Aarteil S."/>
            <person name="Calhoun S."/>
            <person name="Haridas S."/>
            <person name="Kuo A."/>
            <person name="Mondo S."/>
            <person name="Pangilinan J."/>
            <person name="Riley R."/>
            <person name="LaButti K."/>
            <person name="Andreopoulos B."/>
            <person name="Lipzen A."/>
            <person name="Chen C."/>
            <person name="Yan M."/>
            <person name="Daum C."/>
            <person name="Ng V."/>
            <person name="Clum A."/>
            <person name="Steindorff A."/>
            <person name="Ohm R.A."/>
            <person name="Martin F."/>
            <person name="Silar P."/>
            <person name="Natvig D.O."/>
            <person name="Lalanne C."/>
            <person name="Gautier V."/>
            <person name="Ament-Velasquez S.L."/>
            <person name="Kruys A."/>
            <person name="Hutchinson M.I."/>
            <person name="Powell A.J."/>
            <person name="Barry K."/>
            <person name="Miller A.N."/>
            <person name="Grigoriev I.V."/>
            <person name="Debuchy R."/>
            <person name="Gladieux P."/>
            <person name="Hiltunen Thoren M."/>
            <person name="Johannesson H."/>
        </authorList>
    </citation>
    <scope>NUCLEOTIDE SEQUENCE</scope>
    <source>
        <strain evidence="2">PSN293</strain>
    </source>
</reference>
<proteinExistence type="predicted"/>
<evidence type="ECO:0000313" key="2">
    <source>
        <dbReference type="EMBL" id="KAK4206794.1"/>
    </source>
</evidence>
<sequence>MSTTAPQPRSGLRSMQKLSPRVYLLRPSPAAHTTRESRADNPALIMIFGWMNAPEGPLAKYVNQHQALFPASSILLVTCNFAGMTIPWLGLGEARIAATAARAILEQDQEDLGAKKPSSNNVEPIDCSSRPRLLLHVFSNAGSTMLYYLYTAYAESKPGTSSKPSPVLPLHATVFDSAPAPFTYQTLLQGILDGAPSGPIRLAIMPIAYIYVALVWVIVAVLRLPDHIGDLGPRAHNDLTRVRETLRVYIYGPADRITPASGVETHANKAAEQGFNIRREVFDGSGHVAHARKHNDRYWSVIRQTWEDASQPRVDARL</sequence>
<keyword evidence="1" id="KW-0472">Membrane</keyword>
<dbReference type="Proteomes" id="UP001301769">
    <property type="component" value="Unassembled WGS sequence"/>
</dbReference>
<dbReference type="InterPro" id="IPR008547">
    <property type="entry name" value="DUF829_TMEM53"/>
</dbReference>
<gene>
    <name evidence="2" type="ORF">QBC37DRAFT_434409</name>
</gene>
<dbReference type="InterPro" id="IPR029058">
    <property type="entry name" value="AB_hydrolase_fold"/>
</dbReference>
<keyword evidence="3" id="KW-1185">Reference proteome</keyword>
<dbReference type="EMBL" id="MU858351">
    <property type="protein sequence ID" value="KAK4206794.1"/>
    <property type="molecule type" value="Genomic_DNA"/>
</dbReference>
<keyword evidence="1" id="KW-0812">Transmembrane</keyword>
<dbReference type="Pfam" id="PF05705">
    <property type="entry name" value="DUF829"/>
    <property type="match status" value="1"/>
</dbReference>
<evidence type="ECO:0000313" key="3">
    <source>
        <dbReference type="Proteomes" id="UP001301769"/>
    </source>
</evidence>
<dbReference type="AlphaFoldDB" id="A0AAN6XTU2"/>
<name>A0AAN6XTU2_9PEZI</name>
<accession>A0AAN6XTU2</accession>
<reference evidence="2" key="2">
    <citation type="submission" date="2023-05" db="EMBL/GenBank/DDBJ databases">
        <authorList>
            <consortium name="Lawrence Berkeley National Laboratory"/>
            <person name="Steindorff A."/>
            <person name="Hensen N."/>
            <person name="Bonometti L."/>
            <person name="Westerberg I."/>
            <person name="Brannstrom I.O."/>
            <person name="Guillou S."/>
            <person name="Cros-Aarteil S."/>
            <person name="Calhoun S."/>
            <person name="Haridas S."/>
            <person name="Kuo A."/>
            <person name="Mondo S."/>
            <person name="Pangilinan J."/>
            <person name="Riley R."/>
            <person name="Labutti K."/>
            <person name="Andreopoulos B."/>
            <person name="Lipzen A."/>
            <person name="Chen C."/>
            <person name="Yanf M."/>
            <person name="Daum C."/>
            <person name="Ng V."/>
            <person name="Clum A."/>
            <person name="Ohm R."/>
            <person name="Martin F."/>
            <person name="Silar P."/>
            <person name="Natvig D."/>
            <person name="Lalanne C."/>
            <person name="Gautier V."/>
            <person name="Ament-Velasquez S.L."/>
            <person name="Kruys A."/>
            <person name="Hutchinson M.I."/>
            <person name="Powell A.J."/>
            <person name="Barry K."/>
            <person name="Miller A.N."/>
            <person name="Grigoriev I.V."/>
            <person name="Debuchy R."/>
            <person name="Gladieux P."/>
            <person name="Thoren M.H."/>
            <person name="Johannesson H."/>
        </authorList>
    </citation>
    <scope>NUCLEOTIDE SEQUENCE</scope>
    <source>
        <strain evidence="2">PSN293</strain>
    </source>
</reference>
<keyword evidence="1" id="KW-1133">Transmembrane helix</keyword>
<dbReference type="PANTHER" id="PTHR12265:SF40">
    <property type="entry name" value="DUF829-DOMAIN-CONTAINING PROTEIN"/>
    <property type="match status" value="1"/>
</dbReference>
<organism evidence="2 3">
    <name type="scientific">Rhypophila decipiens</name>
    <dbReference type="NCBI Taxonomy" id="261697"/>
    <lineage>
        <taxon>Eukaryota</taxon>
        <taxon>Fungi</taxon>
        <taxon>Dikarya</taxon>
        <taxon>Ascomycota</taxon>
        <taxon>Pezizomycotina</taxon>
        <taxon>Sordariomycetes</taxon>
        <taxon>Sordariomycetidae</taxon>
        <taxon>Sordariales</taxon>
        <taxon>Naviculisporaceae</taxon>
        <taxon>Rhypophila</taxon>
    </lineage>
</organism>
<comment type="caution">
    <text evidence="2">The sequence shown here is derived from an EMBL/GenBank/DDBJ whole genome shotgun (WGS) entry which is preliminary data.</text>
</comment>
<dbReference type="PANTHER" id="PTHR12265">
    <property type="entry name" value="TRANSMEMBRANE PROTEIN 53"/>
    <property type="match status" value="1"/>
</dbReference>
<dbReference type="SUPFAM" id="SSF53474">
    <property type="entry name" value="alpha/beta-Hydrolases"/>
    <property type="match status" value="1"/>
</dbReference>
<protein>
    <submittedName>
        <fullName evidence="2">Indole-diterpene biosynthesis protein</fullName>
    </submittedName>
</protein>